<dbReference type="PROSITE" id="PS51464">
    <property type="entry name" value="SIS"/>
    <property type="match status" value="1"/>
</dbReference>
<dbReference type="PANTHER" id="PTHR30390:SF7">
    <property type="entry name" value="PHOSPHOHEPTOSE ISOMERASE"/>
    <property type="match status" value="1"/>
</dbReference>
<dbReference type="Pfam" id="PF13580">
    <property type="entry name" value="SIS_2"/>
    <property type="match status" value="1"/>
</dbReference>
<accession>A0A953I4H4</accession>
<sequence length="247" mass="26648">MQHAKAYLDGVHALLNRLWETQQEAMNAAIEAMVRCAADGGVIHIFGCGHTQVLGLEVWYRAGQPAFMSPVFNENLWPYNGPLLGSAVEKLEGFGTLIFDAHDARPGEVILVLSNSGRNAVPIDVALKAKERGLTVVAVSSMDYSTRVSSKHSSGKRLFEIADITIDNCGPLGDASLAVPGVGPKVGPVTTILNAALVDAMLVEVVARLAERGVEPPVFTSANLDTDLSKNAEYVRRYAPRVRYYKD</sequence>
<dbReference type="RefSeq" id="WP_273380661.1">
    <property type="nucleotide sequence ID" value="NZ_PIUK01000179.1"/>
</dbReference>
<gene>
    <name evidence="2" type="ORF">CWE10_14740</name>
</gene>
<evidence type="ECO:0000313" key="3">
    <source>
        <dbReference type="Proteomes" id="UP000732377"/>
    </source>
</evidence>
<protein>
    <recommendedName>
        <fullName evidence="1">SIS domain-containing protein</fullName>
    </recommendedName>
</protein>
<evidence type="ECO:0000259" key="1">
    <source>
        <dbReference type="PROSITE" id="PS51464"/>
    </source>
</evidence>
<comment type="caution">
    <text evidence="2">The sequence shown here is derived from an EMBL/GenBank/DDBJ whole genome shotgun (WGS) entry which is preliminary data.</text>
</comment>
<dbReference type="Gene3D" id="3.40.50.10490">
    <property type="entry name" value="Glucose-6-phosphate isomerase like protein, domain 1"/>
    <property type="match status" value="1"/>
</dbReference>
<dbReference type="EMBL" id="PIUK01000179">
    <property type="protein sequence ID" value="MBY6277440.1"/>
    <property type="molecule type" value="Genomic_DNA"/>
</dbReference>
<organism evidence="2 3">
    <name type="scientific">Symbiobacterium thermophilum</name>
    <dbReference type="NCBI Taxonomy" id="2734"/>
    <lineage>
        <taxon>Bacteria</taxon>
        <taxon>Bacillati</taxon>
        <taxon>Bacillota</taxon>
        <taxon>Clostridia</taxon>
        <taxon>Eubacteriales</taxon>
        <taxon>Symbiobacteriaceae</taxon>
        <taxon>Symbiobacterium</taxon>
    </lineage>
</organism>
<dbReference type="CDD" id="cd05013">
    <property type="entry name" value="SIS_RpiR"/>
    <property type="match status" value="1"/>
</dbReference>
<dbReference type="InterPro" id="IPR035472">
    <property type="entry name" value="RpiR-like_SIS"/>
</dbReference>
<dbReference type="GO" id="GO:0097367">
    <property type="term" value="F:carbohydrate derivative binding"/>
    <property type="evidence" value="ECO:0007669"/>
    <property type="project" value="InterPro"/>
</dbReference>
<evidence type="ECO:0000313" key="2">
    <source>
        <dbReference type="EMBL" id="MBY6277440.1"/>
    </source>
</evidence>
<dbReference type="NCBIfam" id="NF002805">
    <property type="entry name" value="PRK02947.1"/>
    <property type="match status" value="1"/>
</dbReference>
<dbReference type="InterPro" id="IPR050099">
    <property type="entry name" value="SIS_GmhA/DiaA_subfam"/>
</dbReference>
<dbReference type="GO" id="GO:1901135">
    <property type="term" value="P:carbohydrate derivative metabolic process"/>
    <property type="evidence" value="ECO:0007669"/>
    <property type="project" value="InterPro"/>
</dbReference>
<dbReference type="AlphaFoldDB" id="A0A953I4H4"/>
<reference evidence="2" key="1">
    <citation type="submission" date="2017-11" db="EMBL/GenBank/DDBJ databases">
        <title>Three new genomes from thermophilic consortium.</title>
        <authorList>
            <person name="Quaggio R."/>
            <person name="Amgarten D."/>
            <person name="Setubal J.C."/>
        </authorList>
    </citation>
    <scope>NUCLEOTIDE SEQUENCE</scope>
    <source>
        <strain evidence="2">ZCTH01-B2</strain>
    </source>
</reference>
<dbReference type="PANTHER" id="PTHR30390">
    <property type="entry name" value="SEDOHEPTULOSE 7-PHOSPHATE ISOMERASE / DNAA INITIATOR-ASSOCIATING FACTOR FOR REPLICATION INITIATION"/>
    <property type="match status" value="1"/>
</dbReference>
<dbReference type="InterPro" id="IPR046348">
    <property type="entry name" value="SIS_dom_sf"/>
</dbReference>
<dbReference type="SUPFAM" id="SSF53697">
    <property type="entry name" value="SIS domain"/>
    <property type="match status" value="1"/>
</dbReference>
<dbReference type="Proteomes" id="UP000732377">
    <property type="component" value="Unassembled WGS sequence"/>
</dbReference>
<dbReference type="InterPro" id="IPR001347">
    <property type="entry name" value="SIS_dom"/>
</dbReference>
<proteinExistence type="predicted"/>
<name>A0A953I4H4_SYMTR</name>
<feature type="domain" description="SIS" evidence="1">
    <location>
        <begin position="33"/>
        <end position="211"/>
    </location>
</feature>